<dbReference type="GeneID" id="17281311"/>
<evidence type="ECO:0000313" key="8">
    <source>
        <dbReference type="Proteomes" id="UP000013827"/>
    </source>
</evidence>
<dbReference type="InterPro" id="IPR011701">
    <property type="entry name" value="MFS"/>
</dbReference>
<dbReference type="EnsemblProtists" id="EOD36040">
    <property type="protein sequence ID" value="EOD36040"/>
    <property type="gene ID" value="EMIHUDRAFT_110478"/>
</dbReference>
<keyword evidence="4 5" id="KW-0472">Membrane</keyword>
<accession>A0A0D3KJV5</accession>
<dbReference type="Proteomes" id="UP000013827">
    <property type="component" value="Unassembled WGS sequence"/>
</dbReference>
<feature type="transmembrane region" description="Helical" evidence="5">
    <location>
        <begin position="363"/>
        <end position="382"/>
    </location>
</feature>
<dbReference type="GO" id="GO:0016020">
    <property type="term" value="C:membrane"/>
    <property type="evidence" value="ECO:0007669"/>
    <property type="project" value="UniProtKB-SubCell"/>
</dbReference>
<feature type="transmembrane region" description="Helical" evidence="5">
    <location>
        <begin position="388"/>
        <end position="410"/>
    </location>
</feature>
<dbReference type="PANTHER" id="PTHR24002:SF3">
    <property type="entry name" value="SOLUTE CARRIER FAMILY 22 MEMBER 18"/>
    <property type="match status" value="1"/>
</dbReference>
<dbReference type="PRINTS" id="PR01035">
    <property type="entry name" value="TCRTETA"/>
</dbReference>
<evidence type="ECO:0000256" key="1">
    <source>
        <dbReference type="ARBA" id="ARBA00004141"/>
    </source>
</evidence>
<dbReference type="GO" id="GO:0005635">
    <property type="term" value="C:nuclear envelope"/>
    <property type="evidence" value="ECO:0007669"/>
    <property type="project" value="TreeGrafter"/>
</dbReference>
<evidence type="ECO:0000256" key="5">
    <source>
        <dbReference type="SAM" id="Phobius"/>
    </source>
</evidence>
<sequence length="419" mass="41905">MPTASQQPLHIVYALVVVYALCYQLQSPIEPFLVAQLSEANADAAAEYASLRTFFNCVQTVGSFLVGCLADVIGLRALFALNFVACAASYGLLWQASSMAGLYASKVPTLFMAGFLCAQTAAAKLTPAGPARAGALGRLTTAYTLGGVVGPAVGGRIGNEVAAPLAVAGSLLAALLVLLLPAAVDKEEAEEAGDGAGSDQGKKDAPPAGSWFSRMGQILPAVWPLLLTKLASGVANSAVGAARPIVLKELFSFDQAGLGAVMSAAFFGNALVGLALGHLSSALGGARRTVGCCLAAMVAGYAALAAAYAPDASAPQLGALPFLGLSLALSLAQFPLATTLTALSTAAVPPRLKGTLVGAEHAAFALAGMVSPAAGVGLFRAAGLRGVASGAALVYASLVAFWLGSARAAAAAAEKRKDE</sequence>
<dbReference type="PaxDb" id="2903-EOD36040"/>
<proteinExistence type="predicted"/>
<protein>
    <recommendedName>
        <fullName evidence="6">Major facilitator superfamily (MFS) profile domain-containing protein</fullName>
    </recommendedName>
</protein>
<evidence type="ECO:0000256" key="4">
    <source>
        <dbReference type="ARBA" id="ARBA00023136"/>
    </source>
</evidence>
<dbReference type="PANTHER" id="PTHR24002">
    <property type="entry name" value="SOLUTE CARRIER FAMILY 22 MEMBER 18"/>
    <property type="match status" value="1"/>
</dbReference>
<dbReference type="eggNOG" id="ENOG502QT94">
    <property type="taxonomic scope" value="Eukaryota"/>
</dbReference>
<keyword evidence="2 5" id="KW-0812">Transmembrane</keyword>
<dbReference type="AlphaFoldDB" id="A0A0D3KJV5"/>
<dbReference type="InterPro" id="IPR001958">
    <property type="entry name" value="Tet-R_TetA/multi-R_MdtG-like"/>
</dbReference>
<organism evidence="7 8">
    <name type="scientific">Emiliania huxleyi (strain CCMP1516)</name>
    <dbReference type="NCBI Taxonomy" id="280463"/>
    <lineage>
        <taxon>Eukaryota</taxon>
        <taxon>Haptista</taxon>
        <taxon>Haptophyta</taxon>
        <taxon>Prymnesiophyceae</taxon>
        <taxon>Isochrysidales</taxon>
        <taxon>Noelaerhabdaceae</taxon>
        <taxon>Emiliania</taxon>
    </lineage>
</organism>
<reference evidence="8" key="1">
    <citation type="journal article" date="2013" name="Nature">
        <title>Pan genome of the phytoplankton Emiliania underpins its global distribution.</title>
        <authorList>
            <person name="Read B.A."/>
            <person name="Kegel J."/>
            <person name="Klute M.J."/>
            <person name="Kuo A."/>
            <person name="Lefebvre S.C."/>
            <person name="Maumus F."/>
            <person name="Mayer C."/>
            <person name="Miller J."/>
            <person name="Monier A."/>
            <person name="Salamov A."/>
            <person name="Young J."/>
            <person name="Aguilar M."/>
            <person name="Claverie J.M."/>
            <person name="Frickenhaus S."/>
            <person name="Gonzalez K."/>
            <person name="Herman E.K."/>
            <person name="Lin Y.C."/>
            <person name="Napier J."/>
            <person name="Ogata H."/>
            <person name="Sarno A.F."/>
            <person name="Shmutz J."/>
            <person name="Schroeder D."/>
            <person name="de Vargas C."/>
            <person name="Verret F."/>
            <person name="von Dassow P."/>
            <person name="Valentin K."/>
            <person name="Van de Peer Y."/>
            <person name="Wheeler G."/>
            <person name="Dacks J.B."/>
            <person name="Delwiche C.F."/>
            <person name="Dyhrman S.T."/>
            <person name="Glockner G."/>
            <person name="John U."/>
            <person name="Richards T."/>
            <person name="Worden A.Z."/>
            <person name="Zhang X."/>
            <person name="Grigoriev I.V."/>
            <person name="Allen A.E."/>
            <person name="Bidle K."/>
            <person name="Borodovsky M."/>
            <person name="Bowler C."/>
            <person name="Brownlee C."/>
            <person name="Cock J.M."/>
            <person name="Elias M."/>
            <person name="Gladyshev V.N."/>
            <person name="Groth M."/>
            <person name="Guda C."/>
            <person name="Hadaegh A."/>
            <person name="Iglesias-Rodriguez M.D."/>
            <person name="Jenkins J."/>
            <person name="Jones B.M."/>
            <person name="Lawson T."/>
            <person name="Leese F."/>
            <person name="Lindquist E."/>
            <person name="Lobanov A."/>
            <person name="Lomsadze A."/>
            <person name="Malik S.B."/>
            <person name="Marsh M.E."/>
            <person name="Mackinder L."/>
            <person name="Mock T."/>
            <person name="Mueller-Roeber B."/>
            <person name="Pagarete A."/>
            <person name="Parker M."/>
            <person name="Probert I."/>
            <person name="Quesneville H."/>
            <person name="Raines C."/>
            <person name="Rensing S.A."/>
            <person name="Riano-Pachon D.M."/>
            <person name="Richier S."/>
            <person name="Rokitta S."/>
            <person name="Shiraiwa Y."/>
            <person name="Soanes D.M."/>
            <person name="van der Giezen M."/>
            <person name="Wahlund T.M."/>
            <person name="Williams B."/>
            <person name="Wilson W."/>
            <person name="Wolfe G."/>
            <person name="Wurch L.L."/>
        </authorList>
    </citation>
    <scope>NUCLEOTIDE SEQUENCE</scope>
</reference>
<feature type="transmembrane region" description="Helical" evidence="5">
    <location>
        <begin position="73"/>
        <end position="93"/>
    </location>
</feature>
<dbReference type="RefSeq" id="XP_005788469.1">
    <property type="nucleotide sequence ID" value="XM_005788412.1"/>
</dbReference>
<feature type="transmembrane region" description="Helical" evidence="5">
    <location>
        <begin position="289"/>
        <end position="310"/>
    </location>
</feature>
<evidence type="ECO:0000259" key="6">
    <source>
        <dbReference type="PROSITE" id="PS50850"/>
    </source>
</evidence>
<dbReference type="GO" id="GO:0022857">
    <property type="term" value="F:transmembrane transporter activity"/>
    <property type="evidence" value="ECO:0007669"/>
    <property type="project" value="InterPro"/>
</dbReference>
<reference evidence="7" key="2">
    <citation type="submission" date="2024-10" db="UniProtKB">
        <authorList>
            <consortium name="EnsemblProtists"/>
        </authorList>
    </citation>
    <scope>IDENTIFICATION</scope>
</reference>
<evidence type="ECO:0000256" key="2">
    <source>
        <dbReference type="ARBA" id="ARBA00022692"/>
    </source>
</evidence>
<feature type="transmembrane region" description="Helical" evidence="5">
    <location>
        <begin position="161"/>
        <end position="184"/>
    </location>
</feature>
<evidence type="ECO:0000256" key="3">
    <source>
        <dbReference type="ARBA" id="ARBA00022989"/>
    </source>
</evidence>
<dbReference type="InterPro" id="IPR036259">
    <property type="entry name" value="MFS_trans_sf"/>
</dbReference>
<dbReference type="HOGENOM" id="CLU_706896_0_0_1"/>
<dbReference type="SUPFAM" id="SSF103473">
    <property type="entry name" value="MFS general substrate transporter"/>
    <property type="match status" value="1"/>
</dbReference>
<feature type="transmembrane region" description="Helical" evidence="5">
    <location>
        <begin position="256"/>
        <end position="277"/>
    </location>
</feature>
<feature type="domain" description="Major facilitator superfamily (MFS) profile" evidence="6">
    <location>
        <begin position="221"/>
        <end position="419"/>
    </location>
</feature>
<dbReference type="Gene3D" id="1.20.1250.20">
    <property type="entry name" value="MFS general substrate transporter like domains"/>
    <property type="match status" value="2"/>
</dbReference>
<name>A0A0D3KJV5_EMIH1</name>
<feature type="transmembrane region" description="Helical" evidence="5">
    <location>
        <begin position="12"/>
        <end position="29"/>
    </location>
</feature>
<comment type="subcellular location">
    <subcellularLocation>
        <location evidence="1">Membrane</location>
        <topology evidence="1">Multi-pass membrane protein</topology>
    </subcellularLocation>
</comment>
<keyword evidence="3 5" id="KW-1133">Transmembrane helix</keyword>
<dbReference type="PROSITE" id="PS50850">
    <property type="entry name" value="MFS"/>
    <property type="match status" value="1"/>
</dbReference>
<evidence type="ECO:0000313" key="7">
    <source>
        <dbReference type="EnsemblProtists" id="EOD36040"/>
    </source>
</evidence>
<keyword evidence="8" id="KW-1185">Reference proteome</keyword>
<dbReference type="KEGG" id="ehx:EMIHUDRAFT_110478"/>
<dbReference type="InterPro" id="IPR020846">
    <property type="entry name" value="MFS_dom"/>
</dbReference>
<dbReference type="Pfam" id="PF07690">
    <property type="entry name" value="MFS_1"/>
    <property type="match status" value="1"/>
</dbReference>
<feature type="transmembrane region" description="Helical" evidence="5">
    <location>
        <begin position="322"/>
        <end position="343"/>
    </location>
</feature>